<evidence type="ECO:0000313" key="2">
    <source>
        <dbReference type="Proteomes" id="UP001642464"/>
    </source>
</evidence>
<reference evidence="1 2" key="1">
    <citation type="submission" date="2024-02" db="EMBL/GenBank/DDBJ databases">
        <authorList>
            <person name="Chen Y."/>
            <person name="Shah S."/>
            <person name="Dougan E. K."/>
            <person name="Thang M."/>
            <person name="Chan C."/>
        </authorList>
    </citation>
    <scope>NUCLEOTIDE SEQUENCE [LARGE SCALE GENOMIC DNA]</scope>
</reference>
<protein>
    <submittedName>
        <fullName evidence="1">D-dipeptide-binding periplasmic protein DdpA</fullName>
    </submittedName>
</protein>
<comment type="caution">
    <text evidence="1">The sequence shown here is derived from an EMBL/GenBank/DDBJ whole genome shotgun (WGS) entry which is preliminary data.</text>
</comment>
<name>A0ABP0NU18_9DINO</name>
<keyword evidence="2" id="KW-1185">Reference proteome</keyword>
<sequence length="195" mass="21868">MSVSADTPEEVDVPPPNRELLPRANYLVVQAEDLLSRCSKSIQSTDKNCFRARRRAELFLENRLLETEKSAKALREQASEVDYTIAIAERSLAKSIKRCLGKENLAKAMHSFFDPCSKHAERMQCIRSRNFTSSLRNCNCFFALFDPTSADLNAIPTCSEAGQRMPPSVSSKVDLANMLAECVWGLQQNGPEQLH</sequence>
<proteinExistence type="predicted"/>
<accession>A0ABP0NU18</accession>
<dbReference type="EMBL" id="CAXAMM010030779">
    <property type="protein sequence ID" value="CAK9067019.1"/>
    <property type="molecule type" value="Genomic_DNA"/>
</dbReference>
<gene>
    <name evidence="1" type="ORF">SCF082_LOCUS33999</name>
</gene>
<dbReference type="Proteomes" id="UP001642464">
    <property type="component" value="Unassembled WGS sequence"/>
</dbReference>
<organism evidence="1 2">
    <name type="scientific">Durusdinium trenchii</name>
    <dbReference type="NCBI Taxonomy" id="1381693"/>
    <lineage>
        <taxon>Eukaryota</taxon>
        <taxon>Sar</taxon>
        <taxon>Alveolata</taxon>
        <taxon>Dinophyceae</taxon>
        <taxon>Suessiales</taxon>
        <taxon>Symbiodiniaceae</taxon>
        <taxon>Durusdinium</taxon>
    </lineage>
</organism>
<evidence type="ECO:0000313" key="1">
    <source>
        <dbReference type="EMBL" id="CAK9067019.1"/>
    </source>
</evidence>